<dbReference type="SUPFAM" id="SSF47616">
    <property type="entry name" value="GST C-terminal domain-like"/>
    <property type="match status" value="1"/>
</dbReference>
<proteinExistence type="predicted"/>
<comment type="caution">
    <text evidence="2">The sequence shown here is derived from an EMBL/GenBank/DDBJ whole genome shotgun (WGS) entry which is preliminary data.</text>
</comment>
<protein>
    <submittedName>
        <fullName evidence="2">Beta-etherase</fullName>
    </submittedName>
</protein>
<evidence type="ECO:0000313" key="2">
    <source>
        <dbReference type="EMBL" id="ODN68554.1"/>
    </source>
</evidence>
<sequence>MLEDGETKIGDSFAIAEHLEATWPDRPALFAPGESGRAVARLVEGYANLTVGAALMPFIVKDIHDLLAPADQTYFRTTREKRLGRTLEEVQAGRENRTDEIRKALAPMRHMLRSAPFIGGASPLYVDYIVAGHLIWATTVTAFPILDGEAEVTAWLARVRAA</sequence>
<dbReference type="InterPro" id="IPR054416">
    <property type="entry name" value="GST_UstS-like_C"/>
</dbReference>
<keyword evidence="3" id="KW-1185">Reference proteome</keyword>
<dbReference type="PROSITE" id="PS50404">
    <property type="entry name" value="GST_NTER"/>
    <property type="match status" value="1"/>
</dbReference>
<reference evidence="2 3" key="1">
    <citation type="submission" date="2016-07" db="EMBL/GenBank/DDBJ databases">
        <title>Draft Genome Sequence of Methylobrevis pamukkalensis PK2.</title>
        <authorList>
            <person name="Vasilenko O.V."/>
            <person name="Doronina N.V."/>
            <person name="Shmareva M.N."/>
            <person name="Tarlachkov S.V."/>
            <person name="Mustakhimov I."/>
            <person name="Trotsenko Y.A."/>
        </authorList>
    </citation>
    <scope>NUCLEOTIDE SEQUENCE [LARGE SCALE GENOMIC DNA]</scope>
    <source>
        <strain evidence="2 3">PK2</strain>
    </source>
</reference>
<organism evidence="2 3">
    <name type="scientific">Methylobrevis pamukkalensis</name>
    <dbReference type="NCBI Taxonomy" id="1439726"/>
    <lineage>
        <taxon>Bacteria</taxon>
        <taxon>Pseudomonadati</taxon>
        <taxon>Pseudomonadota</taxon>
        <taxon>Alphaproteobacteria</taxon>
        <taxon>Hyphomicrobiales</taxon>
        <taxon>Pleomorphomonadaceae</taxon>
        <taxon>Methylobrevis</taxon>
    </lineage>
</organism>
<evidence type="ECO:0000259" key="1">
    <source>
        <dbReference type="PROSITE" id="PS50404"/>
    </source>
</evidence>
<dbReference type="AlphaFoldDB" id="A0A1E3GX11"/>
<dbReference type="EMBL" id="MCRJ01000161">
    <property type="protein sequence ID" value="ODN68554.1"/>
    <property type="molecule type" value="Genomic_DNA"/>
</dbReference>
<dbReference type="InterPro" id="IPR036282">
    <property type="entry name" value="Glutathione-S-Trfase_C_sf"/>
</dbReference>
<dbReference type="Pfam" id="PF22041">
    <property type="entry name" value="GST_C_7"/>
    <property type="match status" value="1"/>
</dbReference>
<gene>
    <name evidence="2" type="primary">ligE</name>
    <name evidence="2" type="ORF">A6302_04154</name>
</gene>
<evidence type="ECO:0000313" key="3">
    <source>
        <dbReference type="Proteomes" id="UP000094622"/>
    </source>
</evidence>
<dbReference type="Gene3D" id="1.20.1050.10">
    <property type="match status" value="1"/>
</dbReference>
<feature type="domain" description="GST N-terminal" evidence="1">
    <location>
        <begin position="1"/>
        <end position="27"/>
    </location>
</feature>
<dbReference type="Proteomes" id="UP000094622">
    <property type="component" value="Unassembled WGS sequence"/>
</dbReference>
<accession>A0A1E3GX11</accession>
<name>A0A1E3GX11_9HYPH</name>
<dbReference type="RefSeq" id="WP_245294145.1">
    <property type="nucleotide sequence ID" value="NZ_MCRJ01000161.1"/>
</dbReference>
<dbReference type="InterPro" id="IPR004045">
    <property type="entry name" value="Glutathione_S-Trfase_N"/>
</dbReference>